<keyword evidence="7 9" id="KW-0472">Membrane</keyword>
<comment type="similarity">
    <text evidence="8">Belongs to the major facilitator superfamily. Proton-dependent oligopeptide transporter (POT/PTR) (TC 2.A.17) family.</text>
</comment>
<dbReference type="InterPro" id="IPR036259">
    <property type="entry name" value="MFS_trans_sf"/>
</dbReference>
<keyword evidence="3" id="KW-1003">Cell membrane</keyword>
<dbReference type="InterPro" id="IPR018456">
    <property type="entry name" value="PTR2_symporter_CS"/>
</dbReference>
<evidence type="ECO:0000256" key="7">
    <source>
        <dbReference type="ARBA" id="ARBA00023136"/>
    </source>
</evidence>
<keyword evidence="6 9" id="KW-1133">Transmembrane helix</keyword>
<sequence length="502" mass="53864">MAKNGASARRGLFGGQPQGLSTLFFTELWERFSYYGMRALLTLFIVAPIAAGGLGLSTVEAARIYGNYTMAVYLLAIPGGFIADRYLGAHRSVLIGGSTIALGHFALAVPTLWGFYLGLCLVALGTGLFKPNISALVGRLYAPGDDRRDAGFSIFYMGINIGGLLAPLVTGFLAQSAWFKQWLAANGFDPASSWHWGFAAAGIGMTIGLVLYVRRMSTLDHSLTAAPVTSRAISPHDHSSLRPALLVAGGTFAILVLTLLSDRPELQWLRGLFLLLPAGACIFFAMRGTLAAKHLAAVFVLFIASMIFWGIFEQAGITIALFAQELTRNEVLGWSFPAAWYQSLNPLFVILLAPLFATLWLRLGSRQPSSPVKFVLGLSFLAASFLLMVPAAMLTAEGRISPLWLVGLFFLQTTGELLLSPVGLSTMTRLAPSHLVGLVLGVWFLSMAWGNKIAGILGAGYDSADPSALAGFFLQQALMVGVAIALLIALVPWLKSLMRDLR</sequence>
<dbReference type="InterPro" id="IPR000109">
    <property type="entry name" value="POT_fam"/>
</dbReference>
<keyword evidence="5" id="KW-0653">Protein transport</keyword>
<reference evidence="10 11" key="1">
    <citation type="submission" date="2015-10" db="EMBL/GenBank/DDBJ databases">
        <title>Transcriptomic analysis of a linuron degrading triple-species bacterial consortium.</title>
        <authorList>
            <person name="Albers P."/>
        </authorList>
    </citation>
    <scope>NUCLEOTIDE SEQUENCE [LARGE SCALE GENOMIC DNA]</scope>
    <source>
        <strain evidence="10 11">WDL6</strain>
    </source>
</reference>
<dbReference type="GO" id="GO:1904680">
    <property type="term" value="F:peptide transmembrane transporter activity"/>
    <property type="evidence" value="ECO:0007669"/>
    <property type="project" value="InterPro"/>
</dbReference>
<feature type="transmembrane region" description="Helical" evidence="9">
    <location>
        <begin position="298"/>
        <end position="323"/>
    </location>
</feature>
<keyword evidence="4 8" id="KW-0812">Transmembrane</keyword>
<dbReference type="Gene3D" id="1.20.1250.20">
    <property type="entry name" value="MFS general substrate transporter like domains"/>
    <property type="match status" value="1"/>
</dbReference>
<feature type="transmembrane region" description="Helical" evidence="9">
    <location>
        <begin position="154"/>
        <end position="174"/>
    </location>
</feature>
<keyword evidence="11" id="KW-1185">Reference proteome</keyword>
<feature type="transmembrane region" description="Helical" evidence="9">
    <location>
        <begin position="431"/>
        <end position="449"/>
    </location>
</feature>
<gene>
    <name evidence="10" type="ORF">APY04_0359</name>
</gene>
<dbReference type="InterPro" id="IPR050171">
    <property type="entry name" value="MFS_Transporters"/>
</dbReference>
<dbReference type="PANTHER" id="PTHR23517:SF15">
    <property type="entry name" value="PROTON-DEPENDENT OLIGOPEPTIDE FAMILY TRANSPORT PROTEIN"/>
    <property type="match status" value="1"/>
</dbReference>
<feature type="transmembrane region" description="Helical" evidence="9">
    <location>
        <begin position="267"/>
        <end position="286"/>
    </location>
</feature>
<accession>A0A109BNU2</accession>
<dbReference type="EMBL" id="LMTR01000015">
    <property type="protein sequence ID" value="KWT72076.1"/>
    <property type="molecule type" value="Genomic_DNA"/>
</dbReference>
<keyword evidence="2 8" id="KW-0813">Transport</keyword>
<feature type="transmembrane region" description="Helical" evidence="9">
    <location>
        <begin position="65"/>
        <end position="83"/>
    </location>
</feature>
<comment type="subcellular location">
    <subcellularLocation>
        <location evidence="1">Cell membrane</location>
        <topology evidence="1">Multi-pass membrane protein</topology>
    </subcellularLocation>
    <subcellularLocation>
        <location evidence="8">Membrane</location>
        <topology evidence="8">Multi-pass membrane protein</topology>
    </subcellularLocation>
</comment>
<evidence type="ECO:0000256" key="4">
    <source>
        <dbReference type="ARBA" id="ARBA00022692"/>
    </source>
</evidence>
<dbReference type="PANTHER" id="PTHR23517">
    <property type="entry name" value="RESISTANCE PROTEIN MDTM, PUTATIVE-RELATED-RELATED"/>
    <property type="match status" value="1"/>
</dbReference>
<evidence type="ECO:0000256" key="9">
    <source>
        <dbReference type="SAM" id="Phobius"/>
    </source>
</evidence>
<dbReference type="RefSeq" id="WP_068459144.1">
    <property type="nucleotide sequence ID" value="NZ_LMTR01000015.1"/>
</dbReference>
<organism evidence="10 11">
    <name type="scientific">Hyphomicrobium sulfonivorans</name>
    <dbReference type="NCBI Taxonomy" id="121290"/>
    <lineage>
        <taxon>Bacteria</taxon>
        <taxon>Pseudomonadati</taxon>
        <taxon>Pseudomonadota</taxon>
        <taxon>Alphaproteobacteria</taxon>
        <taxon>Hyphomicrobiales</taxon>
        <taxon>Hyphomicrobiaceae</taxon>
        <taxon>Hyphomicrobium</taxon>
    </lineage>
</organism>
<evidence type="ECO:0000256" key="2">
    <source>
        <dbReference type="ARBA" id="ARBA00022448"/>
    </source>
</evidence>
<evidence type="ECO:0000256" key="5">
    <source>
        <dbReference type="ARBA" id="ARBA00022856"/>
    </source>
</evidence>
<dbReference type="SUPFAM" id="SSF103473">
    <property type="entry name" value="MFS general substrate transporter"/>
    <property type="match status" value="1"/>
</dbReference>
<dbReference type="Proteomes" id="UP000059074">
    <property type="component" value="Unassembled WGS sequence"/>
</dbReference>
<dbReference type="Pfam" id="PF00854">
    <property type="entry name" value="PTR2"/>
    <property type="match status" value="2"/>
</dbReference>
<feature type="transmembrane region" description="Helical" evidence="9">
    <location>
        <begin position="194"/>
        <end position="213"/>
    </location>
</feature>
<dbReference type="AlphaFoldDB" id="A0A109BNU2"/>
<feature type="transmembrane region" description="Helical" evidence="9">
    <location>
        <begin position="374"/>
        <end position="394"/>
    </location>
</feature>
<dbReference type="GO" id="GO:0005886">
    <property type="term" value="C:plasma membrane"/>
    <property type="evidence" value="ECO:0007669"/>
    <property type="project" value="UniProtKB-SubCell"/>
</dbReference>
<feature type="transmembrane region" description="Helical" evidence="9">
    <location>
        <begin position="343"/>
        <end position="362"/>
    </location>
</feature>
<protein>
    <submittedName>
        <fullName evidence="10">Di-/tripeptide transporter</fullName>
    </submittedName>
</protein>
<evidence type="ECO:0000256" key="8">
    <source>
        <dbReference type="RuleBase" id="RU003755"/>
    </source>
</evidence>
<evidence type="ECO:0000256" key="6">
    <source>
        <dbReference type="ARBA" id="ARBA00022989"/>
    </source>
</evidence>
<comment type="caution">
    <text evidence="10">The sequence shown here is derived from an EMBL/GenBank/DDBJ whole genome shotgun (WGS) entry which is preliminary data.</text>
</comment>
<dbReference type="PROSITE" id="PS01023">
    <property type="entry name" value="PTR2_2"/>
    <property type="match status" value="1"/>
</dbReference>
<feature type="transmembrane region" description="Helical" evidence="9">
    <location>
        <begin position="400"/>
        <end position="419"/>
    </location>
</feature>
<name>A0A109BNU2_HYPSL</name>
<keyword evidence="5" id="KW-0571">Peptide transport</keyword>
<evidence type="ECO:0000313" key="10">
    <source>
        <dbReference type="EMBL" id="KWT72076.1"/>
    </source>
</evidence>
<feature type="transmembrane region" description="Helical" evidence="9">
    <location>
        <begin position="469"/>
        <end position="494"/>
    </location>
</feature>
<evidence type="ECO:0000256" key="1">
    <source>
        <dbReference type="ARBA" id="ARBA00004651"/>
    </source>
</evidence>
<dbReference type="CDD" id="cd17346">
    <property type="entry name" value="MFS_DtpA_like"/>
    <property type="match status" value="1"/>
</dbReference>
<feature type="transmembrane region" description="Helical" evidence="9">
    <location>
        <begin position="39"/>
        <end position="59"/>
    </location>
</feature>
<evidence type="ECO:0000256" key="3">
    <source>
        <dbReference type="ARBA" id="ARBA00022475"/>
    </source>
</evidence>
<feature type="transmembrane region" description="Helical" evidence="9">
    <location>
        <begin position="241"/>
        <end position="261"/>
    </location>
</feature>
<dbReference type="GO" id="GO:0006857">
    <property type="term" value="P:oligopeptide transport"/>
    <property type="evidence" value="ECO:0007669"/>
    <property type="project" value="InterPro"/>
</dbReference>
<evidence type="ECO:0000313" key="11">
    <source>
        <dbReference type="Proteomes" id="UP000059074"/>
    </source>
</evidence>
<dbReference type="OrthoDB" id="9772725at2"/>
<proteinExistence type="inferred from homology"/>
<dbReference type="PATRIC" id="fig|121290.4.peg.3015"/>
<dbReference type="NCBIfam" id="TIGR00924">
    <property type="entry name" value="yjdL_sub1_fam"/>
    <property type="match status" value="1"/>
</dbReference>
<dbReference type="InterPro" id="IPR005279">
    <property type="entry name" value="Dipep/tripep_permease"/>
</dbReference>